<accession>A0A1V4KAL2</accession>
<gene>
    <name evidence="2" type="ORF">AV530_004312</name>
</gene>
<proteinExistence type="predicted"/>
<name>A0A1V4KAL2_PATFA</name>
<dbReference type="AlphaFoldDB" id="A0A1V4KAL2"/>
<dbReference type="Proteomes" id="UP000190648">
    <property type="component" value="Unassembled WGS sequence"/>
</dbReference>
<dbReference type="EMBL" id="LSYS01004144">
    <property type="protein sequence ID" value="OPJ80927.1"/>
    <property type="molecule type" value="Genomic_DNA"/>
</dbReference>
<protein>
    <submittedName>
        <fullName evidence="2">Uncharacterized protein</fullName>
    </submittedName>
</protein>
<organism evidence="2 3">
    <name type="scientific">Patagioenas fasciata monilis</name>
    <dbReference type="NCBI Taxonomy" id="372326"/>
    <lineage>
        <taxon>Eukaryota</taxon>
        <taxon>Metazoa</taxon>
        <taxon>Chordata</taxon>
        <taxon>Craniata</taxon>
        <taxon>Vertebrata</taxon>
        <taxon>Euteleostomi</taxon>
        <taxon>Archelosauria</taxon>
        <taxon>Archosauria</taxon>
        <taxon>Dinosauria</taxon>
        <taxon>Saurischia</taxon>
        <taxon>Theropoda</taxon>
        <taxon>Coelurosauria</taxon>
        <taxon>Aves</taxon>
        <taxon>Neognathae</taxon>
        <taxon>Neoaves</taxon>
        <taxon>Columbimorphae</taxon>
        <taxon>Columbiformes</taxon>
        <taxon>Columbidae</taxon>
        <taxon>Patagioenas</taxon>
    </lineage>
</organism>
<comment type="caution">
    <text evidence="2">The sequence shown here is derived from an EMBL/GenBank/DDBJ whole genome shotgun (WGS) entry which is preliminary data.</text>
</comment>
<feature type="compositionally biased region" description="Polar residues" evidence="1">
    <location>
        <begin position="1"/>
        <end position="17"/>
    </location>
</feature>
<evidence type="ECO:0000313" key="3">
    <source>
        <dbReference type="Proteomes" id="UP000190648"/>
    </source>
</evidence>
<sequence>MKKSLTQEQGYNNSLPSNLPRPIASKVSCLPTSLNWESAKLPQYLLYSETDQLFLQRKKTASSLWHSPSVKSCCCLPCSPAAAAAEAMTFSPACMFSIGHAISQHYVAEVQEQTSKAE</sequence>
<feature type="region of interest" description="Disordered" evidence="1">
    <location>
        <begin position="1"/>
        <end position="23"/>
    </location>
</feature>
<evidence type="ECO:0000256" key="1">
    <source>
        <dbReference type="SAM" id="MobiDB-lite"/>
    </source>
</evidence>
<keyword evidence="3" id="KW-1185">Reference proteome</keyword>
<evidence type="ECO:0000313" key="2">
    <source>
        <dbReference type="EMBL" id="OPJ80927.1"/>
    </source>
</evidence>
<reference evidence="2 3" key="1">
    <citation type="submission" date="2016-02" db="EMBL/GenBank/DDBJ databases">
        <title>Band-tailed pigeon sequencing and assembly.</title>
        <authorList>
            <person name="Soares A.E."/>
            <person name="Novak B.J."/>
            <person name="Rice E.S."/>
            <person name="O'Connell B."/>
            <person name="Chang D."/>
            <person name="Weber S."/>
            <person name="Shapiro B."/>
        </authorList>
    </citation>
    <scope>NUCLEOTIDE SEQUENCE [LARGE SCALE GENOMIC DNA]</scope>
    <source>
        <strain evidence="2">BTP2013</strain>
        <tissue evidence="2">Blood</tissue>
    </source>
</reference>